<dbReference type="InterPro" id="IPR039253">
    <property type="entry name" value="APLF"/>
</dbReference>
<dbReference type="GO" id="GO:0003906">
    <property type="term" value="F:DNA-(apurinic or apyrimidinic site) endonuclease activity"/>
    <property type="evidence" value="ECO:0007669"/>
    <property type="project" value="InterPro"/>
</dbReference>
<feature type="compositionally biased region" description="Acidic residues" evidence="1">
    <location>
        <begin position="331"/>
        <end position="348"/>
    </location>
</feature>
<name>A0A6P7J1K9_9TELE</name>
<dbReference type="Proteomes" id="UP000515145">
    <property type="component" value="Chromosome 1"/>
</dbReference>
<feature type="compositionally biased region" description="Low complexity" evidence="1">
    <location>
        <begin position="195"/>
        <end position="219"/>
    </location>
</feature>
<dbReference type="CDD" id="cd22717">
    <property type="entry name" value="FHA_APLF"/>
    <property type="match status" value="1"/>
</dbReference>
<dbReference type="PANTHER" id="PTHR21315:SF2">
    <property type="entry name" value="APRATAXIN AND PNK-LIKE FACTOR"/>
    <property type="match status" value="1"/>
</dbReference>
<dbReference type="RefSeq" id="XP_028270471.1">
    <property type="nucleotide sequence ID" value="XM_028414670.1"/>
</dbReference>
<keyword evidence="4" id="KW-1185">Reference proteome</keyword>
<sequence length="442" mass="49308">MSGFDLVPVDGGDPVHLPLGETVLGRGPFLGVSDKRVSRHHGLLQNLDGQLRLKPTHINPCFVQSSLTGDPQPLQKDSWHRLQHGDVFSLLPGQFIFRVVAVGGEECTIRDRQVFEEEQLPVTPELPAAAGQDQDQDVLTAAPSSLQEADRSLKQGGSARSMDDQMFRTRVLPAWMMAAAQSPSSPLKAVKRSKAAAAPSASNKQAAPTQATPPATSLPEEVELSEEEEEEEERRPRKKRRKLSDEEENPQTPTGCNAGRPARSDGSEEEEGRGRVSKPERKDVRKQTESSRISIPAPPKARVRTPCPYGKDCYRKNPVHFQECSHPGDSDYQEEEQQEEEEEEEEAAAADRPECPYGTDCYRKNPLHRKEYKHTRRPARSVRPVTTMTPDDGSEDDDSFINDDSEDGGNDSDYVPPDSEDSGKEDIRRLQREAKTFLQRRK</sequence>
<dbReference type="GO" id="GO:0005634">
    <property type="term" value="C:nucleus"/>
    <property type="evidence" value="ECO:0007669"/>
    <property type="project" value="TreeGrafter"/>
</dbReference>
<feature type="compositionally biased region" description="Basic residues" evidence="1">
    <location>
        <begin position="365"/>
        <end position="380"/>
    </location>
</feature>
<gene>
    <name evidence="5 6 7 8" type="primary">aplf</name>
</gene>
<feature type="domain" description="PBZ-type" evidence="3">
    <location>
        <begin position="352"/>
        <end position="375"/>
    </location>
</feature>
<proteinExistence type="predicted"/>
<dbReference type="GO" id="GO:0035861">
    <property type="term" value="C:site of double-strand break"/>
    <property type="evidence" value="ECO:0007669"/>
    <property type="project" value="TreeGrafter"/>
</dbReference>
<dbReference type="RefSeq" id="XP_028270461.1">
    <property type="nucleotide sequence ID" value="XM_028414660.1"/>
</dbReference>
<evidence type="ECO:0000313" key="4">
    <source>
        <dbReference type="Proteomes" id="UP000515145"/>
    </source>
</evidence>
<dbReference type="SUPFAM" id="SSF49879">
    <property type="entry name" value="SMAD/FHA domain"/>
    <property type="match status" value="1"/>
</dbReference>
<evidence type="ECO:0000259" key="2">
    <source>
        <dbReference type="Pfam" id="PF00498"/>
    </source>
</evidence>
<feature type="compositionally biased region" description="Basic and acidic residues" evidence="1">
    <location>
        <begin position="262"/>
        <end position="289"/>
    </location>
</feature>
<reference evidence="5 6" key="1">
    <citation type="submission" date="2025-04" db="UniProtKB">
        <authorList>
            <consortium name="RefSeq"/>
        </authorList>
    </citation>
    <scope>IDENTIFICATION</scope>
</reference>
<evidence type="ECO:0000313" key="8">
    <source>
        <dbReference type="RefSeq" id="XP_028270471.1"/>
    </source>
</evidence>
<evidence type="ECO:0000313" key="6">
    <source>
        <dbReference type="RefSeq" id="XP_028270454.1"/>
    </source>
</evidence>
<feature type="region of interest" description="Disordered" evidence="1">
    <location>
        <begin position="181"/>
        <end position="442"/>
    </location>
</feature>
<accession>A0A6P7J1K9</accession>
<dbReference type="FunFam" id="2.60.200.20:FF:000061">
    <property type="entry name" value="Zgc:165656 protein"/>
    <property type="match status" value="1"/>
</dbReference>
<evidence type="ECO:0000256" key="1">
    <source>
        <dbReference type="SAM" id="MobiDB-lite"/>
    </source>
</evidence>
<dbReference type="InterPro" id="IPR019406">
    <property type="entry name" value="APLF_PBZ"/>
</dbReference>
<feature type="domain" description="PBZ-type" evidence="3">
    <location>
        <begin position="304"/>
        <end position="329"/>
    </location>
</feature>
<dbReference type="OrthoDB" id="10256774at2759"/>
<feature type="compositionally biased region" description="Basic and acidic residues" evidence="1">
    <location>
        <begin position="421"/>
        <end position="435"/>
    </location>
</feature>
<dbReference type="AlphaFoldDB" id="A0A6P7J1K9"/>
<dbReference type="RefSeq" id="XP_028270446.1">
    <property type="nucleotide sequence ID" value="XM_028414645.1"/>
</dbReference>
<dbReference type="InterPro" id="IPR000253">
    <property type="entry name" value="FHA_dom"/>
</dbReference>
<evidence type="ECO:0000313" key="5">
    <source>
        <dbReference type="RefSeq" id="XP_028270446.1"/>
    </source>
</evidence>
<feature type="domain" description="FHA" evidence="2">
    <location>
        <begin position="32"/>
        <end position="90"/>
    </location>
</feature>
<dbReference type="PANTHER" id="PTHR21315">
    <property type="entry name" value="APRATAXIN AND PNK-LIKE FACTOR-RELATED"/>
    <property type="match status" value="1"/>
</dbReference>
<dbReference type="GO" id="GO:0008408">
    <property type="term" value="F:3'-5' exonuclease activity"/>
    <property type="evidence" value="ECO:0007669"/>
    <property type="project" value="InterPro"/>
</dbReference>
<dbReference type="Gene3D" id="2.60.200.20">
    <property type="match status" value="1"/>
</dbReference>
<dbReference type="InterPro" id="IPR008984">
    <property type="entry name" value="SMAD_FHA_dom_sf"/>
</dbReference>
<dbReference type="CTD" id="200558"/>
<dbReference type="GO" id="GO:0006302">
    <property type="term" value="P:double-strand break repair"/>
    <property type="evidence" value="ECO:0007669"/>
    <property type="project" value="InterPro"/>
</dbReference>
<dbReference type="Pfam" id="PF00498">
    <property type="entry name" value="FHA"/>
    <property type="match status" value="1"/>
</dbReference>
<feature type="compositionally biased region" description="Acidic residues" evidence="1">
    <location>
        <begin position="220"/>
        <end position="232"/>
    </location>
</feature>
<organism evidence="4 7">
    <name type="scientific">Parambassis ranga</name>
    <name type="common">Indian glassy fish</name>
    <dbReference type="NCBI Taxonomy" id="210632"/>
    <lineage>
        <taxon>Eukaryota</taxon>
        <taxon>Metazoa</taxon>
        <taxon>Chordata</taxon>
        <taxon>Craniata</taxon>
        <taxon>Vertebrata</taxon>
        <taxon>Euteleostomi</taxon>
        <taxon>Actinopterygii</taxon>
        <taxon>Neopterygii</taxon>
        <taxon>Teleostei</taxon>
        <taxon>Neoteleostei</taxon>
        <taxon>Acanthomorphata</taxon>
        <taxon>Ovalentaria</taxon>
        <taxon>Ambassidae</taxon>
        <taxon>Parambassis</taxon>
    </lineage>
</organism>
<dbReference type="GeneID" id="114441631"/>
<evidence type="ECO:0000259" key="3">
    <source>
        <dbReference type="Pfam" id="PF10283"/>
    </source>
</evidence>
<protein>
    <submittedName>
        <fullName evidence="5 6">Aprataxin and PNK-like factor</fullName>
    </submittedName>
</protein>
<dbReference type="RefSeq" id="XP_028270454.1">
    <property type="nucleotide sequence ID" value="XM_028414653.1"/>
</dbReference>
<evidence type="ECO:0000313" key="7">
    <source>
        <dbReference type="RefSeq" id="XP_028270461.1"/>
    </source>
</evidence>
<feature type="compositionally biased region" description="Acidic residues" evidence="1">
    <location>
        <begin position="392"/>
        <end position="410"/>
    </location>
</feature>
<feature type="region of interest" description="Disordered" evidence="1">
    <location>
        <begin position="144"/>
        <end position="164"/>
    </location>
</feature>
<dbReference type="Pfam" id="PF10283">
    <property type="entry name" value="zf-CCHH"/>
    <property type="match status" value="2"/>
</dbReference>